<feature type="transmembrane region" description="Helical" evidence="2">
    <location>
        <begin position="379"/>
        <end position="405"/>
    </location>
</feature>
<dbReference type="OrthoDB" id="3231000at2759"/>
<proteinExistence type="predicted"/>
<reference evidence="3" key="1">
    <citation type="journal article" date="2020" name="Stud. Mycol.">
        <title>101 Dothideomycetes genomes: a test case for predicting lifestyles and emergence of pathogens.</title>
        <authorList>
            <person name="Haridas S."/>
            <person name="Albert R."/>
            <person name="Binder M."/>
            <person name="Bloem J."/>
            <person name="Labutti K."/>
            <person name="Salamov A."/>
            <person name="Andreopoulos B."/>
            <person name="Baker S."/>
            <person name="Barry K."/>
            <person name="Bills G."/>
            <person name="Bluhm B."/>
            <person name="Cannon C."/>
            <person name="Castanera R."/>
            <person name="Culley D."/>
            <person name="Daum C."/>
            <person name="Ezra D."/>
            <person name="Gonzalez J."/>
            <person name="Henrissat B."/>
            <person name="Kuo A."/>
            <person name="Liang C."/>
            <person name="Lipzen A."/>
            <person name="Lutzoni F."/>
            <person name="Magnuson J."/>
            <person name="Mondo S."/>
            <person name="Nolan M."/>
            <person name="Ohm R."/>
            <person name="Pangilinan J."/>
            <person name="Park H.-J."/>
            <person name="Ramirez L."/>
            <person name="Alfaro M."/>
            <person name="Sun H."/>
            <person name="Tritt A."/>
            <person name="Yoshinaga Y."/>
            <person name="Zwiers L.-H."/>
            <person name="Turgeon B."/>
            <person name="Goodwin S."/>
            <person name="Spatafora J."/>
            <person name="Crous P."/>
            <person name="Grigoriev I."/>
        </authorList>
    </citation>
    <scope>NUCLEOTIDE SEQUENCE</scope>
    <source>
        <strain evidence="3">CBS 379.55</strain>
    </source>
</reference>
<dbReference type="Proteomes" id="UP000800097">
    <property type="component" value="Unassembled WGS sequence"/>
</dbReference>
<evidence type="ECO:0000256" key="1">
    <source>
        <dbReference type="SAM" id="MobiDB-lite"/>
    </source>
</evidence>
<keyword evidence="2" id="KW-1133">Transmembrane helix</keyword>
<protein>
    <submittedName>
        <fullName evidence="3">Uncharacterized protein</fullName>
    </submittedName>
</protein>
<feature type="region of interest" description="Disordered" evidence="1">
    <location>
        <begin position="1"/>
        <end position="29"/>
    </location>
</feature>
<keyword evidence="2" id="KW-0472">Membrane</keyword>
<dbReference type="RefSeq" id="XP_033650206.1">
    <property type="nucleotide sequence ID" value="XM_033799976.1"/>
</dbReference>
<evidence type="ECO:0000256" key="2">
    <source>
        <dbReference type="SAM" id="Phobius"/>
    </source>
</evidence>
<dbReference type="Gene3D" id="1.20.58.340">
    <property type="entry name" value="Magnesium transport protein CorA, transmembrane region"/>
    <property type="match status" value="1"/>
</dbReference>
<gene>
    <name evidence="3" type="ORF">EI97DRAFT_445591</name>
</gene>
<name>A0A6A6J8T1_WESOR</name>
<evidence type="ECO:0000313" key="3">
    <source>
        <dbReference type="EMBL" id="KAF2272667.1"/>
    </source>
</evidence>
<dbReference type="EMBL" id="ML986518">
    <property type="protein sequence ID" value="KAF2272667.1"/>
    <property type="molecule type" value="Genomic_DNA"/>
</dbReference>
<evidence type="ECO:0000313" key="4">
    <source>
        <dbReference type="Proteomes" id="UP000800097"/>
    </source>
</evidence>
<dbReference type="GeneID" id="54553151"/>
<accession>A0A6A6J8T1</accession>
<keyword evidence="2" id="KW-0812">Transmembrane</keyword>
<feature type="transmembrane region" description="Helical" evidence="2">
    <location>
        <begin position="352"/>
        <end position="373"/>
    </location>
</feature>
<organism evidence="3 4">
    <name type="scientific">Westerdykella ornata</name>
    <dbReference type="NCBI Taxonomy" id="318751"/>
    <lineage>
        <taxon>Eukaryota</taxon>
        <taxon>Fungi</taxon>
        <taxon>Dikarya</taxon>
        <taxon>Ascomycota</taxon>
        <taxon>Pezizomycotina</taxon>
        <taxon>Dothideomycetes</taxon>
        <taxon>Pleosporomycetidae</taxon>
        <taxon>Pleosporales</taxon>
        <taxon>Sporormiaceae</taxon>
        <taxon>Westerdykella</taxon>
    </lineage>
</organism>
<dbReference type="AlphaFoldDB" id="A0A6A6J8T1"/>
<sequence>MSTPTSGQPSDAHASDALEQQYSTPPEMKLEDRRRNYRSYLRATRDADCLWMDSFFDHPPQIDQPQGQVTAYISDGSPWPLRTRYLGPGDEEQVADIVASKNLRAIILTYSHTCLLGRPWVEILASAFNISPAFLRRHLDYPRRLERERPLASTHVHVHETYPKALPSAGHLPSETSSTTFEIGRYPNYMSAWLHGDELAPNYYDDVHNSVLTNFSDWKQFLAPYVRLLLMEYQSHIAYEVELLVSSRRPGPTDPGRHGSTKVEFRFMLDMRMDLEAFRRTLANFIAADKTQAESTLQLKALLDDCDQLLLRLEQAIKTYSQLHKNEVLAEQLQETRESKQASISVNRLTKLAFVFIPLNFICALFSANLLILGDGVSLWVFAVAAVVAVTLTILPVLGSIISYIRTAWASIKRNILRHVWYALYLAWHSPRAGVYYALFCLSHDADTNVMLWRKVYIFRWRWDRISDLLTFEFIPDHGRAEDKMWKRRIQIINDLLGDPNGHKRRFWHSWPGFSPKEQSRPSTPS</sequence>
<keyword evidence="4" id="KW-1185">Reference proteome</keyword>